<evidence type="ECO:0000256" key="11">
    <source>
        <dbReference type="ARBA" id="ARBA00038963"/>
    </source>
</evidence>
<name>A0AA36GC38_9BILA</name>
<keyword evidence="9" id="KW-0496">Mitochondrion</keyword>
<dbReference type="Pfam" id="PF00107">
    <property type="entry name" value="ADH_zinc_N"/>
    <property type="match status" value="1"/>
</dbReference>
<evidence type="ECO:0000256" key="12">
    <source>
        <dbReference type="ARBA" id="ARBA00041058"/>
    </source>
</evidence>
<sequence>MIGRLGSRRFLGSAAQARQLIYSEYGDPAKVVTYREEPLKSSLEDQEVHIKWQAAPINPADINQIQGVYPVKPPMPAVAGSEGFGIVEAIGSAVKTVKVGDHVIPAKSGLGTWRSDAILGETHVFKIDASLAPEYKATLQVNPPTAYRMLKDFVDLKPGDTVIQNGANSAVGQAVIQICRARDLKSVNVIRKRPDEAAQKRLEDELRGLGADVVLTEDRISRDYRNHNDNVRLALNCVGGRSSLLLAMTMSHGGVMVTYGGMSKQPLSIPTSSLIFKDTRFAGFWMSRWYEQAENLEERHAMYKELGDWMKAGKLRHPKIEIKRLSEHANALEKAQIDHSCKQVFAPNA</sequence>
<evidence type="ECO:0000256" key="1">
    <source>
        <dbReference type="ARBA" id="ARBA00004173"/>
    </source>
</evidence>
<evidence type="ECO:0000256" key="14">
    <source>
        <dbReference type="ARBA" id="ARBA00048843"/>
    </source>
</evidence>
<dbReference type="GO" id="GO:0141148">
    <property type="term" value="F:enoyl-[acyl-carrier-protein] reductase (NADPH) activity"/>
    <property type="evidence" value="ECO:0007669"/>
    <property type="project" value="UniProtKB-EC"/>
</dbReference>
<dbReference type="InterPro" id="IPR011032">
    <property type="entry name" value="GroES-like_sf"/>
</dbReference>
<organism evidence="16 17">
    <name type="scientific">Mesorhabditis spiculigera</name>
    <dbReference type="NCBI Taxonomy" id="96644"/>
    <lineage>
        <taxon>Eukaryota</taxon>
        <taxon>Metazoa</taxon>
        <taxon>Ecdysozoa</taxon>
        <taxon>Nematoda</taxon>
        <taxon>Chromadorea</taxon>
        <taxon>Rhabditida</taxon>
        <taxon>Rhabditina</taxon>
        <taxon>Rhabditomorpha</taxon>
        <taxon>Rhabditoidea</taxon>
        <taxon>Rhabditidae</taxon>
        <taxon>Mesorhabditinae</taxon>
        <taxon>Mesorhabditis</taxon>
    </lineage>
</organism>
<evidence type="ECO:0000256" key="6">
    <source>
        <dbReference type="ARBA" id="ARBA00022946"/>
    </source>
</evidence>
<evidence type="ECO:0000256" key="8">
    <source>
        <dbReference type="ARBA" id="ARBA00023098"/>
    </source>
</evidence>
<dbReference type="Proteomes" id="UP001177023">
    <property type="component" value="Unassembled WGS sequence"/>
</dbReference>
<keyword evidence="8" id="KW-0443">Lipid metabolism</keyword>
<keyword evidence="17" id="KW-1185">Reference proteome</keyword>
<evidence type="ECO:0000259" key="15">
    <source>
        <dbReference type="SMART" id="SM00829"/>
    </source>
</evidence>
<dbReference type="SUPFAM" id="SSF51735">
    <property type="entry name" value="NAD(P)-binding Rossmann-fold domains"/>
    <property type="match status" value="1"/>
</dbReference>
<reference evidence="16" key="1">
    <citation type="submission" date="2023-06" db="EMBL/GenBank/DDBJ databases">
        <authorList>
            <person name="Delattre M."/>
        </authorList>
    </citation>
    <scope>NUCLEOTIDE SEQUENCE</scope>
    <source>
        <strain evidence="16">AF72</strain>
    </source>
</reference>
<dbReference type="InterPro" id="IPR013154">
    <property type="entry name" value="ADH-like_N"/>
</dbReference>
<evidence type="ECO:0000256" key="9">
    <source>
        <dbReference type="ARBA" id="ARBA00023128"/>
    </source>
</evidence>
<dbReference type="Pfam" id="PF08240">
    <property type="entry name" value="ADH_N"/>
    <property type="match status" value="1"/>
</dbReference>
<dbReference type="InterPro" id="IPR020843">
    <property type="entry name" value="ER"/>
</dbReference>
<dbReference type="EC" id="1.3.1.104" evidence="11"/>
<accession>A0AA36GC38</accession>
<evidence type="ECO:0000256" key="10">
    <source>
        <dbReference type="ARBA" id="ARBA00023160"/>
    </source>
</evidence>
<keyword evidence="10" id="KW-0275">Fatty acid biosynthesis</keyword>
<keyword evidence="7" id="KW-0560">Oxidoreductase</keyword>
<dbReference type="SMART" id="SM00829">
    <property type="entry name" value="PKS_ER"/>
    <property type="match status" value="1"/>
</dbReference>
<feature type="non-terminal residue" evidence="16">
    <location>
        <position position="349"/>
    </location>
</feature>
<keyword evidence="3" id="KW-0444">Lipid biosynthesis</keyword>
<dbReference type="InterPro" id="IPR013149">
    <property type="entry name" value="ADH-like_C"/>
</dbReference>
<evidence type="ECO:0000256" key="3">
    <source>
        <dbReference type="ARBA" id="ARBA00022516"/>
    </source>
</evidence>
<evidence type="ECO:0000256" key="7">
    <source>
        <dbReference type="ARBA" id="ARBA00023002"/>
    </source>
</evidence>
<feature type="domain" description="Enoyl reductase (ER)" evidence="15">
    <location>
        <begin position="26"/>
        <end position="345"/>
    </location>
</feature>
<evidence type="ECO:0000256" key="2">
    <source>
        <dbReference type="ARBA" id="ARBA00010371"/>
    </source>
</evidence>
<dbReference type="GO" id="GO:0006633">
    <property type="term" value="P:fatty acid biosynthetic process"/>
    <property type="evidence" value="ECO:0007669"/>
    <property type="project" value="UniProtKB-KW"/>
</dbReference>
<comment type="similarity">
    <text evidence="2">Belongs to the zinc-containing alcohol dehydrogenase family. Quinone oxidoreductase subfamily.</text>
</comment>
<proteinExistence type="inferred from homology"/>
<dbReference type="AlphaFoldDB" id="A0AA36GC38"/>
<evidence type="ECO:0000313" key="16">
    <source>
        <dbReference type="EMBL" id="CAJ0586806.1"/>
    </source>
</evidence>
<comment type="subcellular location">
    <subcellularLocation>
        <location evidence="1">Mitochondrion</location>
    </subcellularLocation>
</comment>
<keyword evidence="5" id="KW-0521">NADP</keyword>
<evidence type="ECO:0000313" key="17">
    <source>
        <dbReference type="Proteomes" id="UP001177023"/>
    </source>
</evidence>
<keyword evidence="6" id="KW-0809">Transit peptide</keyword>
<evidence type="ECO:0000256" key="5">
    <source>
        <dbReference type="ARBA" id="ARBA00022857"/>
    </source>
</evidence>
<dbReference type="PANTHER" id="PTHR43981">
    <property type="entry name" value="ENOYL-[ACYL-CARRIER-PROTEIN] REDUCTASE, MITOCHONDRIAL"/>
    <property type="match status" value="1"/>
</dbReference>
<evidence type="ECO:0000256" key="13">
    <source>
        <dbReference type="ARBA" id="ARBA00042123"/>
    </source>
</evidence>
<protein>
    <recommendedName>
        <fullName evidence="12">Enoyl-[acyl-carrier-protein] reductase, mitochondrial</fullName>
        <ecNumber evidence="11">1.3.1.104</ecNumber>
    </recommendedName>
    <alternativeName>
        <fullName evidence="13">2-enoyl thioester reductase</fullName>
    </alternativeName>
</protein>
<gene>
    <name evidence="16" type="ORF">MSPICULIGERA_LOCUS24791</name>
</gene>
<dbReference type="InterPro" id="IPR036291">
    <property type="entry name" value="NAD(P)-bd_dom_sf"/>
</dbReference>
<dbReference type="SUPFAM" id="SSF50129">
    <property type="entry name" value="GroES-like"/>
    <property type="match status" value="1"/>
</dbReference>
<comment type="catalytic activity">
    <reaction evidence="14">
        <text>a 2,3-saturated acyl-[ACP] + NADP(+) = a (2E)-enoyl-[ACP] + NADPH + H(+)</text>
        <dbReference type="Rhea" id="RHEA:22564"/>
        <dbReference type="Rhea" id="RHEA-COMP:9925"/>
        <dbReference type="Rhea" id="RHEA-COMP:9926"/>
        <dbReference type="ChEBI" id="CHEBI:15378"/>
        <dbReference type="ChEBI" id="CHEBI:57783"/>
        <dbReference type="ChEBI" id="CHEBI:58349"/>
        <dbReference type="ChEBI" id="CHEBI:78784"/>
        <dbReference type="ChEBI" id="CHEBI:78785"/>
        <dbReference type="EC" id="1.3.1.104"/>
    </reaction>
</comment>
<dbReference type="GO" id="GO:0005739">
    <property type="term" value="C:mitochondrion"/>
    <property type="evidence" value="ECO:0007669"/>
    <property type="project" value="UniProtKB-SubCell"/>
</dbReference>
<dbReference type="InterPro" id="IPR051034">
    <property type="entry name" value="Mito_Enoyl-ACP_Reductase"/>
</dbReference>
<dbReference type="CDD" id="cd08290">
    <property type="entry name" value="ETR"/>
    <property type="match status" value="1"/>
</dbReference>
<dbReference type="PANTHER" id="PTHR43981:SF2">
    <property type="entry name" value="ENOYL-[ACYL-CARRIER-PROTEIN] REDUCTASE, MITOCHONDRIAL"/>
    <property type="match status" value="1"/>
</dbReference>
<keyword evidence="4" id="KW-0276">Fatty acid metabolism</keyword>
<dbReference type="Gene3D" id="3.90.180.10">
    <property type="entry name" value="Medium-chain alcohol dehydrogenases, catalytic domain"/>
    <property type="match status" value="1"/>
</dbReference>
<dbReference type="Gene3D" id="3.40.50.720">
    <property type="entry name" value="NAD(P)-binding Rossmann-like Domain"/>
    <property type="match status" value="1"/>
</dbReference>
<dbReference type="EMBL" id="CATQJA010002709">
    <property type="protein sequence ID" value="CAJ0586806.1"/>
    <property type="molecule type" value="Genomic_DNA"/>
</dbReference>
<evidence type="ECO:0000256" key="4">
    <source>
        <dbReference type="ARBA" id="ARBA00022832"/>
    </source>
</evidence>
<comment type="caution">
    <text evidence="16">The sequence shown here is derived from an EMBL/GenBank/DDBJ whole genome shotgun (WGS) entry which is preliminary data.</text>
</comment>
<dbReference type="FunFam" id="3.40.50.720:FF:000112">
    <property type="entry name" value="Enoyl-[acyl-carrier-protein] reductase 1, mitochondrial"/>
    <property type="match status" value="1"/>
</dbReference>